<evidence type="ECO:0000313" key="2">
    <source>
        <dbReference type="EMBL" id="CAI6370639.1"/>
    </source>
</evidence>
<reference evidence="2 3" key="1">
    <citation type="submission" date="2023-01" db="EMBL/GenBank/DDBJ databases">
        <authorList>
            <person name="Whitehead M."/>
        </authorList>
    </citation>
    <scope>NUCLEOTIDE SEQUENCE [LARGE SCALE GENOMIC DNA]</scope>
</reference>
<organism evidence="2 3">
    <name type="scientific">Macrosiphum euphorbiae</name>
    <name type="common">potato aphid</name>
    <dbReference type="NCBI Taxonomy" id="13131"/>
    <lineage>
        <taxon>Eukaryota</taxon>
        <taxon>Metazoa</taxon>
        <taxon>Ecdysozoa</taxon>
        <taxon>Arthropoda</taxon>
        <taxon>Hexapoda</taxon>
        <taxon>Insecta</taxon>
        <taxon>Pterygota</taxon>
        <taxon>Neoptera</taxon>
        <taxon>Paraneoptera</taxon>
        <taxon>Hemiptera</taxon>
        <taxon>Sternorrhyncha</taxon>
        <taxon>Aphidomorpha</taxon>
        <taxon>Aphidoidea</taxon>
        <taxon>Aphididae</taxon>
        <taxon>Macrosiphini</taxon>
        <taxon>Macrosiphum</taxon>
    </lineage>
</organism>
<dbReference type="Proteomes" id="UP001160148">
    <property type="component" value="Unassembled WGS sequence"/>
</dbReference>
<feature type="domain" description="MULE transposase" evidence="1">
    <location>
        <begin position="121"/>
        <end position="192"/>
    </location>
</feature>
<evidence type="ECO:0000313" key="3">
    <source>
        <dbReference type="Proteomes" id="UP001160148"/>
    </source>
</evidence>
<dbReference type="Pfam" id="PF10551">
    <property type="entry name" value="MULE"/>
    <property type="match status" value="1"/>
</dbReference>
<gene>
    <name evidence="2" type="ORF">MEUPH1_LOCUS24743</name>
</gene>
<keyword evidence="3" id="KW-1185">Reference proteome</keyword>
<comment type="caution">
    <text evidence="2">The sequence shown here is derived from an EMBL/GenBank/DDBJ whole genome shotgun (WGS) entry which is preliminary data.</text>
</comment>
<dbReference type="AlphaFoldDB" id="A0AAV0XPT3"/>
<accession>A0AAV0XPT3</accession>
<dbReference type="InterPro" id="IPR018289">
    <property type="entry name" value="MULE_transposase_dom"/>
</dbReference>
<sequence length="200" mass="23189">MEIRRPAAVRSIHRARSRVNPSIPQLLSDWSDIMNSEEFGARLLYVNGSTDESFFQGSLEILRDDGSIRFVGLVFTNVEFLNQMNAHIQTVRTLCMDGKFQIRPRQPPDIEQLFTIQIILNNVAIPIVHVLMVDRLIESYCRVLQYLRHDLNLNLEFENLQIITDFEQGLRNAINRVLPEVNNSGCWFHFIQVSVKNGYN</sequence>
<protein>
    <recommendedName>
        <fullName evidence="1">MULE transposase domain-containing protein</fullName>
    </recommendedName>
</protein>
<proteinExistence type="predicted"/>
<dbReference type="EMBL" id="CARXXK010000449">
    <property type="protein sequence ID" value="CAI6370639.1"/>
    <property type="molecule type" value="Genomic_DNA"/>
</dbReference>
<name>A0AAV0XPT3_9HEMI</name>
<evidence type="ECO:0000259" key="1">
    <source>
        <dbReference type="Pfam" id="PF10551"/>
    </source>
</evidence>